<dbReference type="InterPro" id="IPR013043">
    <property type="entry name" value="DUF1595"/>
</dbReference>
<evidence type="ECO:0000259" key="6">
    <source>
        <dbReference type="Pfam" id="PF07637"/>
    </source>
</evidence>
<feature type="domain" description="DUF1585" evidence="2">
    <location>
        <begin position="720"/>
        <end position="793"/>
    </location>
</feature>
<feature type="domain" description="DUF1588" evidence="4">
    <location>
        <begin position="606"/>
        <end position="706"/>
    </location>
</feature>
<dbReference type="Pfam" id="PF07631">
    <property type="entry name" value="PSD4"/>
    <property type="match status" value="1"/>
</dbReference>
<organism evidence="7 8">
    <name type="scientific">Gaopeijia maritima</name>
    <dbReference type="NCBI Taxonomy" id="3119007"/>
    <lineage>
        <taxon>Bacteria</taxon>
        <taxon>Pseudomonadati</taxon>
        <taxon>Gemmatimonadota</taxon>
        <taxon>Longimicrobiia</taxon>
        <taxon>Gaopeijiales</taxon>
        <taxon>Gaopeijiaceae</taxon>
        <taxon>Gaopeijia</taxon>
    </lineage>
</organism>
<dbReference type="InterPro" id="IPR013036">
    <property type="entry name" value="DUF1587"/>
</dbReference>
<dbReference type="InterPro" id="IPR013039">
    <property type="entry name" value="DUF1588"/>
</dbReference>
<evidence type="ECO:0000259" key="5">
    <source>
        <dbReference type="Pfam" id="PF07631"/>
    </source>
</evidence>
<dbReference type="InterPro" id="IPR013042">
    <property type="entry name" value="DUF1592"/>
</dbReference>
<evidence type="ECO:0000313" key="8">
    <source>
        <dbReference type="Proteomes" id="UP001484239"/>
    </source>
</evidence>
<accession>A0ABU9EAB7</accession>
<feature type="signal peptide" evidence="1">
    <location>
        <begin position="1"/>
        <end position="21"/>
    </location>
</feature>
<dbReference type="Pfam" id="PF07624">
    <property type="entry name" value="PSD2"/>
    <property type="match status" value="1"/>
</dbReference>
<dbReference type="Pfam" id="PF07637">
    <property type="entry name" value="PSD5"/>
    <property type="match status" value="1"/>
</dbReference>
<proteinExistence type="predicted"/>
<dbReference type="Pfam" id="PF07627">
    <property type="entry name" value="PSCyt3"/>
    <property type="match status" value="1"/>
</dbReference>
<dbReference type="Pfam" id="PF07626">
    <property type="entry name" value="PSD3"/>
    <property type="match status" value="1"/>
</dbReference>
<evidence type="ECO:0000259" key="4">
    <source>
        <dbReference type="Pfam" id="PF07627"/>
    </source>
</evidence>
<gene>
    <name evidence="7" type="ORF">WI372_07795</name>
</gene>
<dbReference type="Proteomes" id="UP001484239">
    <property type="component" value="Unassembled WGS sequence"/>
</dbReference>
<feature type="domain" description="DUF1587" evidence="3">
    <location>
        <begin position="133"/>
        <end position="196"/>
    </location>
</feature>
<feature type="domain" description="DUF1592" evidence="5">
    <location>
        <begin position="461"/>
        <end position="588"/>
    </location>
</feature>
<evidence type="ECO:0000313" key="7">
    <source>
        <dbReference type="EMBL" id="MEK9500875.1"/>
    </source>
</evidence>
<name>A0ABU9EAB7_9BACT</name>
<dbReference type="InterPro" id="IPR011478">
    <property type="entry name" value="DUF1585"/>
</dbReference>
<sequence>MRSLGGAVLVAVIAGAGLTVASTSAPPVATAHAGLSAPSSAELNEVVDRYCAGCHNDRRLTGNLSLEGFDVADPFARIETAESMIRKLRAGMMPPPGRRRPEGDTLADLALALERTLDESAFADPDPGHRTFQRLNRAEYQAAVRALLDLEIDAGDYLPLDTKSANFDNIADVQLLSATTLSTYLNAAAEVARIAVGDPNAPPSTATYTNSGYLSQWDRMEGAPRGTRGGVSVVHVFPADGLYTFQMTFEHTTTGGFYGRVTEGEEIDVSIDGERVALLAVDRWMDVSDPKGVMMETEPVYITAGPHRVAAAFIRQSEGPVEDLLSRHEWSLADRQIGVSGFGITALAHMKDLVVEGPIQTDGVSPTPSRARIFSCHPDEGAEPRGCARSIVERLATQAYRRPVTTAEIDELVTFYDEGEAEGGFEVGVRRSLQAILAAPDFIFRFEEPPAGLEEGGVFALDDYDLASRLSFFLWGLPPDSTLMQVASTGTLGEIEVLEAEVDRMLADPRAEALATRFAAQWLRLDDLDKVHPDRLLFPDYHEQLAEAMRRETELFFHALVQEDRSLLELYSADWTFVNERLALHYGIDGVVGEEFQRVRYDDAQRRGLFGHGSVLTLTSHANRTSPVLRGKWVMEVLMGTPPPPPPPGVPDLDETDASMDGQMLTTRERMEMHRANPQCSSCHEFIDPIGLALDNYDVTGRWRIKEFGQELDTRGEMYDGTPVTSPADLRQALLARPVPLVRTFTENLMAYAIGRRIEAEDQPWVRAIAGRARSEDYRMSAFIKGVVESPAFRMQTATTVDANQ</sequence>
<evidence type="ECO:0000259" key="2">
    <source>
        <dbReference type="Pfam" id="PF07624"/>
    </source>
</evidence>
<dbReference type="EMBL" id="JBBHLI010000003">
    <property type="protein sequence ID" value="MEK9500875.1"/>
    <property type="molecule type" value="Genomic_DNA"/>
</dbReference>
<dbReference type="RefSeq" id="WP_405286688.1">
    <property type="nucleotide sequence ID" value="NZ_JBBHLI010000003.1"/>
</dbReference>
<keyword evidence="1" id="KW-0732">Signal</keyword>
<protein>
    <submittedName>
        <fullName evidence="7">DUF1592 domain-containing protein</fullName>
    </submittedName>
</protein>
<feature type="domain" description="DUF1595" evidence="6">
    <location>
        <begin position="387"/>
        <end position="447"/>
    </location>
</feature>
<evidence type="ECO:0000256" key="1">
    <source>
        <dbReference type="SAM" id="SignalP"/>
    </source>
</evidence>
<comment type="caution">
    <text evidence="7">The sequence shown here is derived from an EMBL/GenBank/DDBJ whole genome shotgun (WGS) entry which is preliminary data.</text>
</comment>
<feature type="chain" id="PRO_5046709779" evidence="1">
    <location>
        <begin position="22"/>
        <end position="805"/>
    </location>
</feature>
<keyword evidence="8" id="KW-1185">Reference proteome</keyword>
<reference evidence="7 8" key="1">
    <citation type="submission" date="2024-02" db="EMBL/GenBank/DDBJ databases">
        <title>A novel Gemmatimonadota bacterium.</title>
        <authorList>
            <person name="Du Z.-J."/>
            <person name="Ye Y.-Q."/>
        </authorList>
    </citation>
    <scope>NUCLEOTIDE SEQUENCE [LARGE SCALE GENOMIC DNA]</scope>
    <source>
        <strain evidence="7 8">DH-20</strain>
    </source>
</reference>
<evidence type="ECO:0000259" key="3">
    <source>
        <dbReference type="Pfam" id="PF07626"/>
    </source>
</evidence>